<evidence type="ECO:0000256" key="4">
    <source>
        <dbReference type="ARBA" id="ARBA00022851"/>
    </source>
</evidence>
<name>A0A7N0TDE9_KALFE</name>
<accession>A0A7N0TDE9</accession>
<comment type="function">
    <text evidence="1 5">Metallothioneins have a high content of cysteine residues that bind various heavy metals.</text>
</comment>
<evidence type="ECO:0000256" key="5">
    <source>
        <dbReference type="RuleBase" id="RU369052"/>
    </source>
</evidence>
<sequence length="80" mass="7986">MSSCGCSCGSSCKCNGCGCNSMYPDISETTTTVVATRSIIITGLAPLVNMNSFGGAEMGFAAEDGGCKCGSNCSCDPCNC</sequence>
<dbReference type="OMA" id="KMFYERS"/>
<evidence type="ECO:0000256" key="2">
    <source>
        <dbReference type="ARBA" id="ARBA00005802"/>
    </source>
</evidence>
<keyword evidence="3 5" id="KW-0479">Metal-binding</keyword>
<dbReference type="GO" id="GO:0046872">
    <property type="term" value="F:metal ion binding"/>
    <property type="evidence" value="ECO:0007669"/>
    <property type="project" value="UniProtKB-UniRule"/>
</dbReference>
<organism evidence="6 7">
    <name type="scientific">Kalanchoe fedtschenkoi</name>
    <name type="common">Lavender scallops</name>
    <name type="synonym">South American air plant</name>
    <dbReference type="NCBI Taxonomy" id="63787"/>
    <lineage>
        <taxon>Eukaryota</taxon>
        <taxon>Viridiplantae</taxon>
        <taxon>Streptophyta</taxon>
        <taxon>Embryophyta</taxon>
        <taxon>Tracheophyta</taxon>
        <taxon>Spermatophyta</taxon>
        <taxon>Magnoliopsida</taxon>
        <taxon>eudicotyledons</taxon>
        <taxon>Gunneridae</taxon>
        <taxon>Pentapetalae</taxon>
        <taxon>Saxifragales</taxon>
        <taxon>Crassulaceae</taxon>
        <taxon>Kalanchoe</taxon>
    </lineage>
</organism>
<keyword evidence="7" id="KW-1185">Reference proteome</keyword>
<dbReference type="InterPro" id="IPR000347">
    <property type="entry name" value="Metalthion_15p"/>
</dbReference>
<keyword evidence="4 5" id="KW-0480">Metal-thiolate cluster</keyword>
<dbReference type="Proteomes" id="UP000594263">
    <property type="component" value="Unplaced"/>
</dbReference>
<dbReference type="Gramene" id="Kaladp0033s0040.1.v1.1">
    <property type="protein sequence ID" value="Kaladp0033s0040.1.v1.1"/>
    <property type="gene ID" value="Kaladp0033s0040.v1.1"/>
</dbReference>
<reference evidence="6" key="1">
    <citation type="submission" date="2021-01" db="UniProtKB">
        <authorList>
            <consortium name="EnsemblPlants"/>
        </authorList>
    </citation>
    <scope>IDENTIFICATION</scope>
</reference>
<evidence type="ECO:0000313" key="6">
    <source>
        <dbReference type="EnsemblPlants" id="Kaladp0033s0040.1.v1.1"/>
    </source>
</evidence>
<dbReference type="PANTHER" id="PTHR33543">
    <property type="entry name" value="METALLOTHIONEIN-LIKE PROTEIN 2A"/>
    <property type="match status" value="1"/>
</dbReference>
<protein>
    <recommendedName>
        <fullName evidence="5">Metallothionein-like protein</fullName>
    </recommendedName>
</protein>
<dbReference type="PANTHER" id="PTHR33543:SF37">
    <property type="entry name" value="METALLOTHIONEIN-LIKE PROTEIN 4B"/>
    <property type="match status" value="1"/>
</dbReference>
<dbReference type="EnsemblPlants" id="Kaladp0033s0040.1.v1.1">
    <property type="protein sequence ID" value="Kaladp0033s0040.1.v1.1"/>
    <property type="gene ID" value="Kaladp0033s0040.v1.1"/>
</dbReference>
<comment type="similarity">
    <text evidence="2 5">Belongs to the metallothionein superfamily. Type 15 family.</text>
</comment>
<dbReference type="AlphaFoldDB" id="A0A7N0TDE9"/>
<evidence type="ECO:0000313" key="7">
    <source>
        <dbReference type="Proteomes" id="UP000594263"/>
    </source>
</evidence>
<dbReference type="Pfam" id="PF01439">
    <property type="entry name" value="Metallothio_2"/>
    <property type="match status" value="1"/>
</dbReference>
<evidence type="ECO:0000256" key="1">
    <source>
        <dbReference type="ARBA" id="ARBA00002568"/>
    </source>
</evidence>
<evidence type="ECO:0000256" key="3">
    <source>
        <dbReference type="ARBA" id="ARBA00022723"/>
    </source>
</evidence>
<proteinExistence type="inferred from homology"/>